<dbReference type="Gene3D" id="2.30.40.10">
    <property type="entry name" value="Urease, subunit C, domain 1"/>
    <property type="match status" value="1"/>
</dbReference>
<dbReference type="InterPro" id="IPR051781">
    <property type="entry name" value="Metallo-dep_Hydrolase"/>
</dbReference>
<dbReference type="Proteomes" id="UP000326340">
    <property type="component" value="Unassembled WGS sequence"/>
</dbReference>
<feature type="non-terminal residue" evidence="3">
    <location>
        <position position="493"/>
    </location>
</feature>
<proteinExistence type="predicted"/>
<dbReference type="InterPro" id="IPR057744">
    <property type="entry name" value="OTAase-like"/>
</dbReference>
<dbReference type="PANTHER" id="PTHR43135:SF3">
    <property type="entry name" value="ALPHA-D-RIBOSE 1-METHYLPHOSPHONATE 5-TRIPHOSPHATE DIPHOSPHATASE"/>
    <property type="match status" value="1"/>
</dbReference>
<dbReference type="Pfam" id="PF01979">
    <property type="entry name" value="Amidohydro_1"/>
    <property type="match status" value="1"/>
</dbReference>
<evidence type="ECO:0000313" key="3">
    <source>
        <dbReference type="EMBL" id="TQN64320.1"/>
    </source>
</evidence>
<dbReference type="OrthoDB" id="5595695at2759"/>
<dbReference type="SUPFAM" id="SSF51338">
    <property type="entry name" value="Composite domain of metallo-dependent hydrolases"/>
    <property type="match status" value="1"/>
</dbReference>
<dbReference type="CDD" id="cd01299">
    <property type="entry name" value="Met_dep_hydrolase_A"/>
    <property type="match status" value="1"/>
</dbReference>
<reference evidence="3 4" key="1">
    <citation type="journal article" date="2019" name="Sci. Rep.">
        <title>Colletotrichum shisoi sp. nov., an anthracnose pathogen of Perilla frutescens in Japan: molecular phylogenetic, morphological and genomic evidence.</title>
        <authorList>
            <person name="Gan P."/>
            <person name="Tsushima A."/>
            <person name="Hiroyama R."/>
            <person name="Narusaka M."/>
            <person name="Takano Y."/>
            <person name="Narusaka Y."/>
            <person name="Kawaradani M."/>
            <person name="Damm U."/>
            <person name="Shirasu K."/>
        </authorList>
    </citation>
    <scope>NUCLEOTIDE SEQUENCE [LARGE SCALE GENOMIC DNA]</scope>
    <source>
        <strain evidence="3 4">PG-2018a</strain>
    </source>
</reference>
<dbReference type="InterPro" id="IPR006680">
    <property type="entry name" value="Amidohydro-rel"/>
</dbReference>
<comment type="caution">
    <text evidence="3">The sequence shown here is derived from an EMBL/GenBank/DDBJ whole genome shotgun (WGS) entry which is preliminary data.</text>
</comment>
<evidence type="ECO:0000313" key="4">
    <source>
        <dbReference type="Proteomes" id="UP000326340"/>
    </source>
</evidence>
<evidence type="ECO:0000259" key="2">
    <source>
        <dbReference type="Pfam" id="PF01979"/>
    </source>
</evidence>
<dbReference type="AlphaFoldDB" id="A0A5Q4BBM7"/>
<dbReference type="SUPFAM" id="SSF51556">
    <property type="entry name" value="Metallo-dependent hydrolases"/>
    <property type="match status" value="1"/>
</dbReference>
<evidence type="ECO:0000256" key="1">
    <source>
        <dbReference type="SAM" id="MobiDB-lite"/>
    </source>
</evidence>
<feature type="domain" description="Amidohydrolase-related" evidence="2">
    <location>
        <begin position="117"/>
        <end position="474"/>
    </location>
</feature>
<dbReference type="InterPro" id="IPR032466">
    <property type="entry name" value="Metal_Hydrolase"/>
</dbReference>
<name>A0A5Q4BBM7_9PEZI</name>
<dbReference type="EMBL" id="PUHP01002512">
    <property type="protein sequence ID" value="TQN64320.1"/>
    <property type="molecule type" value="Genomic_DNA"/>
</dbReference>
<dbReference type="InterPro" id="IPR011059">
    <property type="entry name" value="Metal-dep_hydrolase_composite"/>
</dbReference>
<dbReference type="GO" id="GO:0016810">
    <property type="term" value="F:hydrolase activity, acting on carbon-nitrogen (but not peptide) bonds"/>
    <property type="evidence" value="ECO:0007669"/>
    <property type="project" value="InterPro"/>
</dbReference>
<organism evidence="3 4">
    <name type="scientific">Colletotrichum shisoi</name>
    <dbReference type="NCBI Taxonomy" id="2078593"/>
    <lineage>
        <taxon>Eukaryota</taxon>
        <taxon>Fungi</taxon>
        <taxon>Dikarya</taxon>
        <taxon>Ascomycota</taxon>
        <taxon>Pezizomycotina</taxon>
        <taxon>Sordariomycetes</taxon>
        <taxon>Hypocreomycetidae</taxon>
        <taxon>Glomerellales</taxon>
        <taxon>Glomerellaceae</taxon>
        <taxon>Colletotrichum</taxon>
        <taxon>Colletotrichum destructivum species complex</taxon>
    </lineage>
</organism>
<protein>
    <recommendedName>
        <fullName evidence="2">Amidohydrolase-related domain-containing protein</fullName>
    </recommendedName>
</protein>
<keyword evidence="4" id="KW-1185">Reference proteome</keyword>
<accession>A0A5Q4BBM7</accession>
<dbReference type="PANTHER" id="PTHR43135">
    <property type="entry name" value="ALPHA-D-RIBOSE 1-METHYLPHOSPHONATE 5-TRIPHOSPHATE DIPHOSPHATASE"/>
    <property type="match status" value="1"/>
</dbReference>
<sequence>MTVRKAVPVPEDPPATHLPQRPSPPPPRQRADAAHAIPEKLIKPWKLPRQNTYVFLNANVVDTAAGVIIENTTVKISDGLIEYVGGGGGGEGEGEGEGDDPASISGDAVVVDLRGKYLSPGLIDCHVHVTSVPGEAGLDGGFGMDAAVSHLRQPFVCGRILSKGFTTVRDTGGATRALVEAVEDGVFPGPRLFIANKALSQTGGHGDRRGVHDHSGLCCCGGGGGSGGAGLSVVVDGVPECIRAAREQLRTGADFIKIMVGGGVASPTDRIENVQFTADEIRAISEVARSYGTFVTAHAYTPRAIRHAVDNGVAGIEHGNLLDADTAAYMAARGVWLTPTLVTYDAMGSDRYAGFLPPANQRKNREVLESGLRSLRLAADAGVVVCHGSDLLGPLQAEQSREFGIRRRALGDLEVLRSATVNAARMLRQEGFLGQVKGGFAADLVVLSGNPLEDVSILDEPEKSVLAVLKDGRVYTSRWRKLPEDVTEPPALI</sequence>
<dbReference type="Gene3D" id="3.20.20.140">
    <property type="entry name" value="Metal-dependent hydrolases"/>
    <property type="match status" value="1"/>
</dbReference>
<feature type="region of interest" description="Disordered" evidence="1">
    <location>
        <begin position="1"/>
        <end position="33"/>
    </location>
</feature>
<gene>
    <name evidence="3" type="ORF">CSHISOI_11102</name>
</gene>